<evidence type="ECO:0000256" key="1">
    <source>
        <dbReference type="ARBA" id="ARBA00004613"/>
    </source>
</evidence>
<keyword evidence="5 7" id="KW-0732">Signal</keyword>
<name>A0A7N0V9A1_KALFE</name>
<evidence type="ECO:0000256" key="4">
    <source>
        <dbReference type="ARBA" id="ARBA00022525"/>
    </source>
</evidence>
<keyword evidence="6" id="KW-1015">Disulfide bond</keyword>
<feature type="compositionally biased region" description="Basic and acidic residues" evidence="8">
    <location>
        <begin position="39"/>
        <end position="51"/>
    </location>
</feature>
<dbReference type="OMA" id="KIAHNSW"/>
<feature type="signal peptide" evidence="7">
    <location>
        <begin position="1"/>
        <end position="27"/>
    </location>
</feature>
<evidence type="ECO:0000256" key="2">
    <source>
        <dbReference type="ARBA" id="ARBA00008127"/>
    </source>
</evidence>
<evidence type="ECO:0000256" key="3">
    <source>
        <dbReference type="ARBA" id="ARBA00022473"/>
    </source>
</evidence>
<dbReference type="PANTHER" id="PTHR33109">
    <property type="entry name" value="EPIDERMAL PATTERNING FACTOR-LIKE PROTEIN 4"/>
    <property type="match status" value="1"/>
</dbReference>
<dbReference type="AlphaFoldDB" id="A0A7N0V9A1"/>
<sequence length="119" mass="13143">MGRRRRPFYAATTIALIFLLFVFASSALSFTQQSGGRSTDNRDAAADSRIAGHTEEIERVVAPRRLIGPGSSPPSCRSKCGRCAPCRAVHVAIQPGLSKPLEYYPEAWRCKCRNNLFMP</sequence>
<dbReference type="InterPro" id="IPR039455">
    <property type="entry name" value="EPFL"/>
</dbReference>
<dbReference type="Pfam" id="PF17181">
    <property type="entry name" value="EPF"/>
    <property type="match status" value="1"/>
</dbReference>
<evidence type="ECO:0000256" key="7">
    <source>
        <dbReference type="RuleBase" id="RU367102"/>
    </source>
</evidence>
<evidence type="ECO:0000313" key="10">
    <source>
        <dbReference type="Proteomes" id="UP000594263"/>
    </source>
</evidence>
<dbReference type="Proteomes" id="UP000594263">
    <property type="component" value="Unplaced"/>
</dbReference>
<organism evidence="9 10">
    <name type="scientific">Kalanchoe fedtschenkoi</name>
    <name type="common">Lavender scallops</name>
    <name type="synonym">South American air plant</name>
    <dbReference type="NCBI Taxonomy" id="63787"/>
    <lineage>
        <taxon>Eukaryota</taxon>
        <taxon>Viridiplantae</taxon>
        <taxon>Streptophyta</taxon>
        <taxon>Embryophyta</taxon>
        <taxon>Tracheophyta</taxon>
        <taxon>Spermatophyta</taxon>
        <taxon>Magnoliopsida</taxon>
        <taxon>eudicotyledons</taxon>
        <taxon>Gunneridae</taxon>
        <taxon>Pentapetalae</taxon>
        <taxon>Saxifragales</taxon>
        <taxon>Crassulaceae</taxon>
        <taxon>Kalanchoe</taxon>
    </lineage>
</organism>
<proteinExistence type="inferred from homology"/>
<evidence type="ECO:0000256" key="8">
    <source>
        <dbReference type="SAM" id="MobiDB-lite"/>
    </source>
</evidence>
<comment type="similarity">
    <text evidence="2 7">Belongs to the plant cysteine rich small secretory peptide family. Epidermal patterning factor subfamily.</text>
</comment>
<evidence type="ECO:0000256" key="5">
    <source>
        <dbReference type="ARBA" id="ARBA00022729"/>
    </source>
</evidence>
<keyword evidence="10" id="KW-1185">Reference proteome</keyword>
<dbReference type="PANTHER" id="PTHR33109:SF55">
    <property type="entry name" value="EPIDERMAL PATTERNING FACTOR-LIKE PROTEIN 4-RELATED"/>
    <property type="match status" value="1"/>
</dbReference>
<dbReference type="GO" id="GO:0005576">
    <property type="term" value="C:extracellular region"/>
    <property type="evidence" value="ECO:0007669"/>
    <property type="project" value="UniProtKB-SubCell"/>
</dbReference>
<reference evidence="9" key="1">
    <citation type="submission" date="2021-01" db="UniProtKB">
        <authorList>
            <consortium name="EnsemblPlants"/>
        </authorList>
    </citation>
    <scope>IDENTIFICATION</scope>
</reference>
<keyword evidence="4 7" id="KW-0964">Secreted</keyword>
<protein>
    <recommendedName>
        <fullName evidence="7">Epidermal patterning factor-like protein</fullName>
    </recommendedName>
</protein>
<dbReference type="GO" id="GO:0010052">
    <property type="term" value="P:guard cell differentiation"/>
    <property type="evidence" value="ECO:0007669"/>
    <property type="project" value="UniProtKB-UniRule"/>
</dbReference>
<evidence type="ECO:0000313" key="9">
    <source>
        <dbReference type="EnsemblPlants" id="Kaladp0427s0036.1.v1.1"/>
    </source>
</evidence>
<comment type="subcellular location">
    <subcellularLocation>
        <location evidence="1 7">Secreted</location>
    </subcellularLocation>
</comment>
<feature type="chain" id="PRO_5029937626" description="Epidermal patterning factor-like protein" evidence="7">
    <location>
        <begin position="28"/>
        <end position="119"/>
    </location>
</feature>
<keyword evidence="3 7" id="KW-0217">Developmental protein</keyword>
<feature type="region of interest" description="Disordered" evidence="8">
    <location>
        <begin position="31"/>
        <end position="51"/>
    </location>
</feature>
<comment type="function">
    <text evidence="7">Controls stomatal patterning.</text>
</comment>
<evidence type="ECO:0000256" key="6">
    <source>
        <dbReference type="ARBA" id="ARBA00023157"/>
    </source>
</evidence>
<dbReference type="EnsemblPlants" id="Kaladp0427s0036.1.v1.1">
    <property type="protein sequence ID" value="Kaladp0427s0036.1.v1.1"/>
    <property type="gene ID" value="Kaladp0427s0036.v1.1"/>
</dbReference>
<dbReference type="Gramene" id="Kaladp0427s0036.1.v1.1">
    <property type="protein sequence ID" value="Kaladp0427s0036.1.v1.1"/>
    <property type="gene ID" value="Kaladp0427s0036.v1.1"/>
</dbReference>
<accession>A0A7N0V9A1</accession>